<accession>A0A2N6JXY3</accession>
<evidence type="ECO:0000256" key="3">
    <source>
        <dbReference type="ARBA" id="ARBA00038396"/>
    </source>
</evidence>
<dbReference type="InterPro" id="IPR050816">
    <property type="entry name" value="Flavin-dep_Halogenase_NPB"/>
</dbReference>
<protein>
    <submittedName>
        <fullName evidence="4">Uncharacterized protein</fullName>
    </submittedName>
</protein>
<keyword evidence="5" id="KW-1185">Reference proteome</keyword>
<dbReference type="Pfam" id="PF04820">
    <property type="entry name" value="Trp_halogenase"/>
    <property type="match status" value="1"/>
</dbReference>
<evidence type="ECO:0000256" key="1">
    <source>
        <dbReference type="ARBA" id="ARBA00023002"/>
    </source>
</evidence>
<keyword evidence="2" id="KW-0503">Monooxygenase</keyword>
<comment type="similarity">
    <text evidence="3">Belongs to the flavin-dependent halogenase family. Bacterial tryptophan halogenase subfamily.</text>
</comment>
<dbReference type="Gene3D" id="3.50.50.60">
    <property type="entry name" value="FAD/NAD(P)-binding domain"/>
    <property type="match status" value="1"/>
</dbReference>
<evidence type="ECO:0000313" key="5">
    <source>
        <dbReference type="Proteomes" id="UP000235036"/>
    </source>
</evidence>
<dbReference type="InterPro" id="IPR036188">
    <property type="entry name" value="FAD/NAD-bd_sf"/>
</dbReference>
<comment type="caution">
    <text evidence="4">The sequence shown here is derived from an EMBL/GenBank/DDBJ whole genome shotgun (WGS) entry which is preliminary data.</text>
</comment>
<dbReference type="InterPro" id="IPR006905">
    <property type="entry name" value="Flavin_halogenase"/>
</dbReference>
<dbReference type="EMBL" id="NRQW01000514">
    <property type="protein sequence ID" value="PLZ85573.1"/>
    <property type="molecule type" value="Genomic_DNA"/>
</dbReference>
<dbReference type="AlphaFoldDB" id="A0A2N6JXY3"/>
<sequence length="401" mass="46175">MNTAVQSLEYDVVIMGAGFAGVCQARHLLLNLPGIRVAIVDPRSLEPDKKEHRLGESTVDIASVFLIKELGLHEYLIENHTPKAGLNFHWPKEFNKTESIDDYFNVWVNQQLKTPAFHLNRSKFDRDILKMNLQMGAHFYNGRVVDVELTPKDNLHIVQVKLDDKYLELKAKHLIDTAGRKFIIGRKTDNLMFDPKDLYGINSGSAWVWVKNVDRTLLDNGWHPNEGLVTRYYCTNHWMGHGHWLWMIPLDKDSMELSVGVIHHKDVIPSEYLNSKEKFYEFLKANHNLLYQILASGEHMDFNYWSRIAHKSKIMFSPDNWYVMGDAANNFDALYSMGTSMSALAIESVTEIIRAKLAGEADVEQKREAYNRFNVAFADFANHLVCNQSQHMGNASMWKLM</sequence>
<dbReference type="SUPFAM" id="SSF51905">
    <property type="entry name" value="FAD/NAD(P)-binding domain"/>
    <property type="match status" value="1"/>
</dbReference>
<proteinExistence type="inferred from homology"/>
<gene>
    <name evidence="4" type="ORF">CEN44_22075</name>
</gene>
<evidence type="ECO:0000313" key="4">
    <source>
        <dbReference type="EMBL" id="PLZ85573.1"/>
    </source>
</evidence>
<name>A0A2N6JXY3_FISMU</name>
<dbReference type="Proteomes" id="UP000235036">
    <property type="component" value="Unassembled WGS sequence"/>
</dbReference>
<keyword evidence="1" id="KW-0560">Oxidoreductase</keyword>
<evidence type="ECO:0000256" key="2">
    <source>
        <dbReference type="ARBA" id="ARBA00023033"/>
    </source>
</evidence>
<dbReference type="PANTHER" id="PTHR43747">
    <property type="entry name" value="FAD-BINDING PROTEIN"/>
    <property type="match status" value="1"/>
</dbReference>
<organism evidence="4 5">
    <name type="scientific">Fischerella muscicola CCMEE 5323</name>
    <dbReference type="NCBI Taxonomy" id="2019572"/>
    <lineage>
        <taxon>Bacteria</taxon>
        <taxon>Bacillati</taxon>
        <taxon>Cyanobacteriota</taxon>
        <taxon>Cyanophyceae</taxon>
        <taxon>Nostocales</taxon>
        <taxon>Hapalosiphonaceae</taxon>
        <taxon>Fischerella</taxon>
    </lineage>
</organism>
<dbReference type="GO" id="GO:0004497">
    <property type="term" value="F:monooxygenase activity"/>
    <property type="evidence" value="ECO:0007669"/>
    <property type="project" value="UniProtKB-KW"/>
</dbReference>
<reference evidence="4 5" key="1">
    <citation type="submission" date="2017-08" db="EMBL/GenBank/DDBJ databases">
        <title>Genomes of Fischerella (Mastigocladus) sp. strains.</title>
        <authorList>
            <person name="Miller S.R."/>
        </authorList>
    </citation>
    <scope>NUCLEOTIDE SEQUENCE [LARGE SCALE GENOMIC DNA]</scope>
    <source>
        <strain evidence="4 5">CCMEE 5323</strain>
    </source>
</reference>
<dbReference type="PANTHER" id="PTHR43747:SF5">
    <property type="entry name" value="FAD-BINDING DOMAIN-CONTAINING PROTEIN"/>
    <property type="match status" value="1"/>
</dbReference>